<proteinExistence type="predicted"/>
<evidence type="ECO:0000259" key="6">
    <source>
        <dbReference type="Pfam" id="PF13515"/>
    </source>
</evidence>
<feature type="transmembrane region" description="Helical" evidence="5">
    <location>
        <begin position="53"/>
        <end position="71"/>
    </location>
</feature>
<feature type="transmembrane region" description="Helical" evidence="5">
    <location>
        <begin position="122"/>
        <end position="140"/>
    </location>
</feature>
<comment type="subcellular location">
    <subcellularLocation>
        <location evidence="1">Membrane</location>
        <topology evidence="1">Multi-pass membrane protein</topology>
    </subcellularLocation>
</comment>
<protein>
    <submittedName>
        <fullName evidence="7">FUSC family protein</fullName>
    </submittedName>
</protein>
<sequence>MNENNRFLLFLAFGMSLFFLVMHLFSLERFMWAGFACSSLLAGNHQQLKERSIARLLGAISGSVLFLVVMRYLPSDYWLFVGPAAGFFLGFSTNYRNQTMINCFGALLLAQGIYGLEPAVSLRVLLNMFGILFGVTYLLGMKKSSSISI</sequence>
<evidence type="ECO:0000256" key="2">
    <source>
        <dbReference type="ARBA" id="ARBA00022692"/>
    </source>
</evidence>
<comment type="caution">
    <text evidence="7">The sequence shown here is derived from an EMBL/GenBank/DDBJ whole genome shotgun (WGS) entry which is preliminary data.</text>
</comment>
<evidence type="ECO:0000313" key="7">
    <source>
        <dbReference type="EMBL" id="MFC4709336.1"/>
    </source>
</evidence>
<accession>A0ABV9M0J1</accession>
<feature type="transmembrane region" description="Helical" evidence="5">
    <location>
        <begin position="6"/>
        <end position="25"/>
    </location>
</feature>
<evidence type="ECO:0000256" key="4">
    <source>
        <dbReference type="ARBA" id="ARBA00023136"/>
    </source>
</evidence>
<feature type="domain" description="Integral membrane bound transporter" evidence="6">
    <location>
        <begin position="19"/>
        <end position="135"/>
    </location>
</feature>
<gene>
    <name evidence="7" type="ORF">ACFO3L_01575</name>
</gene>
<keyword evidence="8" id="KW-1185">Reference proteome</keyword>
<evidence type="ECO:0000313" key="8">
    <source>
        <dbReference type="Proteomes" id="UP001596026"/>
    </source>
</evidence>
<keyword evidence="2 5" id="KW-0812">Transmembrane</keyword>
<dbReference type="EMBL" id="JBHSGT010000013">
    <property type="protein sequence ID" value="MFC4709336.1"/>
    <property type="molecule type" value="Genomic_DNA"/>
</dbReference>
<evidence type="ECO:0000256" key="5">
    <source>
        <dbReference type="SAM" id="Phobius"/>
    </source>
</evidence>
<evidence type="ECO:0000256" key="3">
    <source>
        <dbReference type="ARBA" id="ARBA00022989"/>
    </source>
</evidence>
<dbReference type="Pfam" id="PF13515">
    <property type="entry name" value="FUSC_2"/>
    <property type="match status" value="1"/>
</dbReference>
<organism evidence="7 8">
    <name type="scientific">Enterococcus eurekensis</name>
    <dbReference type="NCBI Taxonomy" id="1159753"/>
    <lineage>
        <taxon>Bacteria</taxon>
        <taxon>Bacillati</taxon>
        <taxon>Bacillota</taxon>
        <taxon>Bacilli</taxon>
        <taxon>Lactobacillales</taxon>
        <taxon>Enterococcaceae</taxon>
        <taxon>Enterococcus</taxon>
    </lineage>
</organism>
<keyword evidence="4 5" id="KW-0472">Membrane</keyword>
<reference evidence="8" key="1">
    <citation type="journal article" date="2019" name="Int. J. Syst. Evol. Microbiol.">
        <title>The Global Catalogue of Microorganisms (GCM) 10K type strain sequencing project: providing services to taxonomists for standard genome sequencing and annotation.</title>
        <authorList>
            <consortium name="The Broad Institute Genomics Platform"/>
            <consortium name="The Broad Institute Genome Sequencing Center for Infectious Disease"/>
            <person name="Wu L."/>
            <person name="Ma J."/>
        </authorList>
    </citation>
    <scope>NUCLEOTIDE SEQUENCE [LARGE SCALE GENOMIC DNA]</scope>
    <source>
        <strain evidence="8">CGMCC 1.19061</strain>
    </source>
</reference>
<feature type="transmembrane region" description="Helical" evidence="5">
    <location>
        <begin position="77"/>
        <end position="93"/>
    </location>
</feature>
<dbReference type="RefSeq" id="WP_379963167.1">
    <property type="nucleotide sequence ID" value="NZ_JBHSGT010000013.1"/>
</dbReference>
<keyword evidence="3 5" id="KW-1133">Transmembrane helix</keyword>
<dbReference type="InterPro" id="IPR049453">
    <property type="entry name" value="Memb_transporter_dom"/>
</dbReference>
<dbReference type="Proteomes" id="UP001596026">
    <property type="component" value="Unassembled WGS sequence"/>
</dbReference>
<name>A0ABV9M0J1_9ENTE</name>
<evidence type="ECO:0000256" key="1">
    <source>
        <dbReference type="ARBA" id="ARBA00004141"/>
    </source>
</evidence>